<dbReference type="RefSeq" id="WP_376836495.1">
    <property type="nucleotide sequence ID" value="NZ_JBHLSW010000007.1"/>
</dbReference>
<dbReference type="Proteomes" id="UP001589906">
    <property type="component" value="Unassembled WGS sequence"/>
</dbReference>
<dbReference type="EMBL" id="JBHLSW010000007">
    <property type="protein sequence ID" value="MFC0634449.1"/>
    <property type="molecule type" value="Genomic_DNA"/>
</dbReference>
<accession>A0ABV6R496</accession>
<evidence type="ECO:0000313" key="3">
    <source>
        <dbReference type="EMBL" id="MFC0634449.1"/>
    </source>
</evidence>
<organism evidence="3 4">
    <name type="scientific">Brevundimonas balnearis</name>
    <dbReference type="NCBI Taxonomy" id="1572858"/>
    <lineage>
        <taxon>Bacteria</taxon>
        <taxon>Pseudomonadati</taxon>
        <taxon>Pseudomonadota</taxon>
        <taxon>Alphaproteobacteria</taxon>
        <taxon>Caulobacterales</taxon>
        <taxon>Caulobacteraceae</taxon>
        <taxon>Brevundimonas</taxon>
    </lineage>
</organism>
<keyword evidence="4" id="KW-1185">Reference proteome</keyword>
<comment type="caution">
    <text evidence="3">The sequence shown here is derived from an EMBL/GenBank/DDBJ whole genome shotgun (WGS) entry which is preliminary data.</text>
</comment>
<evidence type="ECO:0000259" key="2">
    <source>
        <dbReference type="Pfam" id="PF13629"/>
    </source>
</evidence>
<proteinExistence type="predicted"/>
<name>A0ABV6R496_9CAUL</name>
<dbReference type="Pfam" id="PF13629">
    <property type="entry name" value="T2SS-T3SS_pil_N"/>
    <property type="match status" value="1"/>
</dbReference>
<evidence type="ECO:0000313" key="4">
    <source>
        <dbReference type="Proteomes" id="UP001589906"/>
    </source>
</evidence>
<gene>
    <name evidence="3" type="ORF">ACFFGE_11255</name>
</gene>
<feature type="chain" id="PRO_5045376494" evidence="1">
    <location>
        <begin position="20"/>
        <end position="134"/>
    </location>
</feature>
<feature type="domain" description="Pilus formation protein N-terminal" evidence="2">
    <location>
        <begin position="23"/>
        <end position="92"/>
    </location>
</feature>
<protein>
    <submittedName>
        <fullName evidence="3">Pilus assembly protein N-terminal domain-containing protein</fullName>
    </submittedName>
</protein>
<keyword evidence="1" id="KW-0732">Signal</keyword>
<sequence length="134" mass="13579">MRRVLIAASLLSLAVPAVAAAQSRPVSVEIDHAARVQLRGQAASVIVANPDIADVTVVDASTLYITGKGYGLTEVVAVDAIGRTLFQGQVSVVAPTQGAVRVWRGAQVTEMACGASCSPSIRATPAAAPSATTP</sequence>
<evidence type="ECO:0000256" key="1">
    <source>
        <dbReference type="SAM" id="SignalP"/>
    </source>
</evidence>
<dbReference type="InterPro" id="IPR032789">
    <property type="entry name" value="T2SS-T3SS_pil_N"/>
</dbReference>
<reference evidence="3 4" key="1">
    <citation type="submission" date="2024-09" db="EMBL/GenBank/DDBJ databases">
        <authorList>
            <person name="Sun Q."/>
            <person name="Mori K."/>
        </authorList>
    </citation>
    <scope>NUCLEOTIDE SEQUENCE [LARGE SCALE GENOMIC DNA]</scope>
    <source>
        <strain evidence="3 4">NCAIM B.02621</strain>
    </source>
</reference>
<feature type="signal peptide" evidence="1">
    <location>
        <begin position="1"/>
        <end position="19"/>
    </location>
</feature>